<sequence precursor="true">MLKVFVLSALLLRAGVQVSCADEETSDPPLCPNWSVNVENDLVLWQALEVAHPSAKVDYNREGSNLPPCVSPYTLLSYDTFMVLLLLAGEPGEACHGCGASVSAVFLQRDGSRLKLAGRHDGFTEAGTFGDLMSINPLRLGSHDGIMVEGGGTFQGYSSSVLTPFLILNGRMKPIGPENGISSGDSDCGARDGPCRDVAAYWRTQGGRLIVRYVGKRANRSRINGSVVYELRKGMLVRVSGHKLAADIEGSRP</sequence>
<protein>
    <submittedName>
        <fullName evidence="2">Uncharacterized protein</fullName>
    </submittedName>
</protein>
<organism evidence="2 3">
    <name type="scientific">Microvirga lotononidis</name>
    <dbReference type="NCBI Taxonomy" id="864069"/>
    <lineage>
        <taxon>Bacteria</taxon>
        <taxon>Pseudomonadati</taxon>
        <taxon>Pseudomonadota</taxon>
        <taxon>Alphaproteobacteria</taxon>
        <taxon>Hyphomicrobiales</taxon>
        <taxon>Methylobacteriaceae</taxon>
        <taxon>Microvirga</taxon>
    </lineage>
</organism>
<evidence type="ECO:0000313" key="3">
    <source>
        <dbReference type="Proteomes" id="UP000003947"/>
    </source>
</evidence>
<name>I4Z2J4_9HYPH</name>
<feature type="chain" id="PRO_5003699431" evidence="1">
    <location>
        <begin position="22"/>
        <end position="253"/>
    </location>
</feature>
<proteinExistence type="predicted"/>
<evidence type="ECO:0000313" key="2">
    <source>
        <dbReference type="EMBL" id="EIM30436.1"/>
    </source>
</evidence>
<keyword evidence="1" id="KW-0732">Signal</keyword>
<feature type="signal peptide" evidence="1">
    <location>
        <begin position="1"/>
        <end position="21"/>
    </location>
</feature>
<dbReference type="EMBL" id="JH660637">
    <property type="protein sequence ID" value="EIM30436.1"/>
    <property type="molecule type" value="Genomic_DNA"/>
</dbReference>
<keyword evidence="3" id="KW-1185">Reference proteome</keyword>
<accession>I4Z2J4</accession>
<dbReference type="AlphaFoldDB" id="I4Z2J4"/>
<dbReference type="Proteomes" id="UP000003947">
    <property type="component" value="Unassembled WGS sequence"/>
</dbReference>
<dbReference type="PATRIC" id="fig|864069.3.peg.759"/>
<dbReference type="HOGENOM" id="CLU_1097585_0_0_5"/>
<reference evidence="2 3" key="1">
    <citation type="submission" date="2012-02" db="EMBL/GenBank/DDBJ databases">
        <title>Improved High-Quality Draft sequence of Microvirga sp. WSM3557.</title>
        <authorList>
            <consortium name="US DOE Joint Genome Institute"/>
            <person name="Lucas S."/>
            <person name="Han J."/>
            <person name="Lapidus A."/>
            <person name="Cheng J.-F."/>
            <person name="Goodwin L."/>
            <person name="Pitluck S."/>
            <person name="Peters L."/>
            <person name="Zhang X."/>
            <person name="Detter J.C."/>
            <person name="Han C."/>
            <person name="Tapia R."/>
            <person name="Land M."/>
            <person name="Hauser L."/>
            <person name="Kyrpides N."/>
            <person name="Ivanova N."/>
            <person name="Pagani I."/>
            <person name="Brau L."/>
            <person name="Yates R."/>
            <person name="O'Hara G."/>
            <person name="Rui T."/>
            <person name="Howieson J."/>
            <person name="Reeve W."/>
            <person name="Woyke T."/>
        </authorList>
    </citation>
    <scope>NUCLEOTIDE SEQUENCE [LARGE SCALE GENOMIC DNA]</scope>
    <source>
        <strain evidence="2 3">WSM3557</strain>
    </source>
</reference>
<gene>
    <name evidence="2" type="ORF">MicloDRAFT_00006840</name>
</gene>
<evidence type="ECO:0000256" key="1">
    <source>
        <dbReference type="SAM" id="SignalP"/>
    </source>
</evidence>